<feature type="compositionally biased region" description="Polar residues" evidence="8">
    <location>
        <begin position="237"/>
        <end position="258"/>
    </location>
</feature>
<dbReference type="Gene3D" id="1.10.238.150">
    <property type="entry name" value="Formin, FH3 diaphanous domain"/>
    <property type="match status" value="1"/>
</dbReference>
<keyword evidence="4" id="KW-0378">Hydrolase</keyword>
<feature type="compositionally biased region" description="Low complexity" evidence="8">
    <location>
        <begin position="75"/>
        <end position="85"/>
    </location>
</feature>
<evidence type="ECO:0000313" key="11">
    <source>
        <dbReference type="EMBL" id="PWN29838.1"/>
    </source>
</evidence>
<evidence type="ECO:0000256" key="8">
    <source>
        <dbReference type="SAM" id="MobiDB-lite"/>
    </source>
</evidence>
<dbReference type="GO" id="GO:0043332">
    <property type="term" value="C:mating projection tip"/>
    <property type="evidence" value="ECO:0007669"/>
    <property type="project" value="TreeGrafter"/>
</dbReference>
<feature type="region of interest" description="Disordered" evidence="8">
    <location>
        <begin position="1946"/>
        <end position="2003"/>
    </location>
</feature>
<feature type="region of interest" description="Disordered" evidence="8">
    <location>
        <begin position="1736"/>
        <end position="1917"/>
    </location>
</feature>
<dbReference type="GeneID" id="37026518"/>
<sequence length="2620" mass="285105">MSRPLSASPLRSLSGAALAEDTGVRYGKQAISQPIHIQTSLDDEDCAPREEDEQEFISSPRVSSPQPFASPPSSSPWHLSSSAPSTPCLRVRRVESDGSGSCSGSVLSQDYVSGFEVERPSSRSSSSSSSNRRVAHVFRRPSSPWSFGGKKPSQPLQFIEPANPRSPRSSLSGGSSLARRLAALPSPPTTPLSSSPFAVMDNLFRKKKSRTTLNESSTETSNSSRMSYDRSSYTSRPSMSGSTAPSMMNISGPSSNPHVSKEGRGGARPGGSAAGGMLSASGSSTGDFYPAMNRSRGGPYSSAGGSSAGYYDPSHSSRASTSVSDTNSIRATTTNDVVNRMSTASSSMVPQPMNGSPDVYQRSVGAGHPSHHPRQPSTSSFRAPSMAPSAPPPAGEFYMPRPPDVEVERMFAELMDRRDFLGGNAADKDSMRRNMLLFNVDKKWALVYNDRLTEWMSSKERERNRRQQANVAGNPRGMIITRNSPEWFIKKFMDGSVTTKDIESLAVTLRTCAIGWIQSFVEAKGTPVLASFLGGLHAKSFRTDNDIALEYEVLKAFRSLFNSKPGANDALAQPKCISGITHSMISAHLATRKQSADILLFLCHWEKPTGHRLVLQGFDDIKASQGDHGRFDAWFRVLEQTIDGRGTMGSRVGASDEVKKLSIVGPQESSLNEYAINNMFLINALLSTDIVPEFEVRVHLRNQMEASGLQRILIKMKAFKNQDLDAQINLFETSSSSDHEDVVETFNRDVLTDMSDPVDVFKAIVEKVSGSRAYDFFLSSLQHLLLIRQEGDHLVHWYQLIDSLVTSVVMDRKGAVERSDISSLLGTSVNNVLSRFADQDHMQSIQSELQRFKNEARAAEQERAKLQAQLEQESEGLVGKLKAQISSLEEDLEVSRGNAVGLQRDLEDMEKGYIDRIVKLEVQNREIYEMMREKAGQEELFPGGKATLDRQEMVDTLERQLERDRTIRKLEANAKKQGRALPPSGPERDAAIEEAQRQRISQDVRRESLRNRAQMEDGEQQDPRPAAGAETEDDEDEDDTTEAAKWRIQATLAAGMAQNVSLADRMNDARATRRKKGSQHGAEGADSADSMASPPAPPPPPPPPMMPGAQPTSLLDEIRNRRALRPSEPTPSSGVISDMGPPPPPPPPPMPGMVSGDMGPPPAPPPPPPPPPPPMLGSAFSPSNTPAPSRPDSFASTASEAPPAPPPPPPPAPPAPPMPGVPATPRAAAPGAIPPTPASAASTAGGYRDSMLNVRASYTGDIGPAGPTAAPPAPPSGVFVHPSTTRKDVADMAKTRMKQLQWDKLSPQHAAETVWGKGVIEEERLAQVLRTEGLFEEMEEDFKAKQAAKRQTTAANKKDKIEFKTHLSFQTRQGIEMVLKRVRSSLTDSKHATPEEVAHHIVNCNDVVLDQSFLTELLRHYPESETKGQLGEYRNASDDELRLLHPADRLVVLLMTVPHLKEKVKGLLFMTKYKEAFELVKEGSSKIRAGSEGLVNAANFAKLLGIILMMGNYLNATGVQGGAFGFKISSINKLVDTKASDGTTLLHFVERTVSKAFPEVEAFLEELDDPSEACRVQLLDLKRELAELKSGSLQHKKELDRFIDEDETHLEDPYTKLMLPFLNEATSDLSRLGDQVQFTERTYVDALRFFGEGPDPKRRGFPAAQPMRTEDFFGIFREFSTAYRKVKVDNVRISEQRQIEAKRRAAAEEREKERMEALARKEAGVDDSLVLETLLGNLRSGGGTPKTKRKARERGAARRAKESLGGAGSPSTPGLDGVEEAVSGEPRGMAASPPRSKDPSELAQAMLAKLQGGGVTSSGNGVAGESEGDAAGSTTSPTPREKYARRRERRATSSAGGRRSTIEDSAASGVPGRAATPTMPPASAPAARTSLLGAGGAGNGSHDSSAGTASNDTASTASAPLAFQAGSDDDDEDQTATQTRFHSDLLSAPAATSMAKQPSMSSSSAGDFEDADEGRSEQGGEAISSSSPPYHSTSSGAVASSADTSQHSLGIVDWIDPDSSGFGRQTEEEMRALNTVYALVAVGMAGLTTSHAQPTNQVPFGVSAAAAPFPSPPYDGIMEGRQGFSDDVDNETVTKFSHPSLPAHSLRLHRLPSTLCESNPHTRSWAGYLDVDLDKLWEPHANETQHEKDRWAKHPRGVSEHFYFVFFEARNKPTKPFEGTETDVILWLNGGPGCSSFTGLLMENGPCSIKKGKNGAVYTEPNPYSWNNNASVLYLDQPAGVGFSYTAWTNGTKNELEKPPPARVWDTAAAAKDTSAFLHLLALHAEQQGALGGKGSPFAPRAHIGKKPRLHIAGESYGGRYVPLLAHQILKDNAEAKAHPERGLKPLPLNSILIGNGWSSPIHQYPAYVSYACDNPLHLDRGPFYNESQCEQARTDLPTCLALTKKCNSPKPDDDTHYDALACRMATEYCEKKLADPWDKTGRSPYDWRHKGEYEEDAWITTFLNDPKTKKAFGVDKLYGDHHNGTFMGCSDAVFSHFGKSGDGARDSTWAVREALEADIRVGIYHGDADFICNYQGGERWTYDLEWSGAEKWRKIPSEVWYAHPYDEDRKPVGVFRSDGVLNYITVWNAGHFVPHDQPDTALALINFWMYDGYPGGERA</sequence>
<feature type="region of interest" description="Disordered" evidence="8">
    <location>
        <begin position="993"/>
        <end position="1042"/>
    </location>
</feature>
<feature type="compositionally biased region" description="Acidic residues" evidence="8">
    <location>
        <begin position="41"/>
        <end position="55"/>
    </location>
</feature>
<feature type="compositionally biased region" description="Pro residues" evidence="8">
    <location>
        <begin position="1202"/>
        <end position="1222"/>
    </location>
</feature>
<evidence type="ECO:0000256" key="6">
    <source>
        <dbReference type="ARBA" id="ARBA00037935"/>
    </source>
</evidence>
<dbReference type="Pfam" id="PF06367">
    <property type="entry name" value="Drf_FH3"/>
    <property type="match status" value="1"/>
</dbReference>
<keyword evidence="2" id="KW-0121">Carboxypeptidase</keyword>
<keyword evidence="7" id="KW-0175">Coiled coil</keyword>
<feature type="compositionally biased region" description="Pro residues" evidence="8">
    <location>
        <begin position="1159"/>
        <end position="1175"/>
    </location>
</feature>
<dbReference type="InterPro" id="IPR029058">
    <property type="entry name" value="AB_hydrolase_fold"/>
</dbReference>
<protein>
    <recommendedName>
        <fullName evidence="13">FH2-domain-containing protein</fullName>
    </recommendedName>
</protein>
<dbReference type="EMBL" id="KZ819663">
    <property type="protein sequence ID" value="PWN29838.1"/>
    <property type="molecule type" value="Genomic_DNA"/>
</dbReference>
<dbReference type="Gene3D" id="3.40.50.1820">
    <property type="entry name" value="alpha/beta hydrolase"/>
    <property type="match status" value="1"/>
</dbReference>
<feature type="compositionally biased region" description="Low complexity" evidence="8">
    <location>
        <begin position="1900"/>
        <end position="1917"/>
    </location>
</feature>
<feature type="compositionally biased region" description="Acidic residues" evidence="8">
    <location>
        <begin position="1030"/>
        <end position="1041"/>
    </location>
</feature>
<dbReference type="InterPro" id="IPR016024">
    <property type="entry name" value="ARM-type_fold"/>
</dbReference>
<dbReference type="PANTHER" id="PTHR47102:SF2">
    <property type="entry name" value="PROTEIN BNI1"/>
    <property type="match status" value="1"/>
</dbReference>
<dbReference type="SMART" id="SM00498">
    <property type="entry name" value="FH2"/>
    <property type="match status" value="1"/>
</dbReference>
<dbReference type="SMART" id="SM01140">
    <property type="entry name" value="Drf_GBD"/>
    <property type="match status" value="1"/>
</dbReference>
<feature type="compositionally biased region" description="Low complexity" evidence="8">
    <location>
        <begin position="122"/>
        <end position="132"/>
    </location>
</feature>
<dbReference type="InterPro" id="IPR051661">
    <property type="entry name" value="Actin_filament_regulator"/>
</dbReference>
<dbReference type="OrthoDB" id="1104827at2759"/>
<dbReference type="STRING" id="1569628.A0A316UYH1"/>
<dbReference type="InterPro" id="IPR015425">
    <property type="entry name" value="FH2_Formin"/>
</dbReference>
<dbReference type="PANTHER" id="PTHR47102">
    <property type="entry name" value="PROTEIN BNI1"/>
    <property type="match status" value="1"/>
</dbReference>
<evidence type="ECO:0008006" key="13">
    <source>
        <dbReference type="Google" id="ProtNLM"/>
    </source>
</evidence>
<dbReference type="GO" id="GO:0004185">
    <property type="term" value="F:serine-type carboxypeptidase activity"/>
    <property type="evidence" value="ECO:0007669"/>
    <property type="project" value="InterPro"/>
</dbReference>
<feature type="region of interest" description="Disordered" evidence="8">
    <location>
        <begin position="113"/>
        <end position="397"/>
    </location>
</feature>
<feature type="compositionally biased region" description="Low complexity" evidence="8">
    <location>
        <begin position="165"/>
        <end position="184"/>
    </location>
</feature>
<dbReference type="InterPro" id="IPR018202">
    <property type="entry name" value="Ser_caboxypep_ser_AS"/>
</dbReference>
<dbReference type="Pfam" id="PF02181">
    <property type="entry name" value="FH2"/>
    <property type="match status" value="1"/>
</dbReference>
<feature type="compositionally biased region" description="Pro residues" evidence="8">
    <location>
        <begin position="1140"/>
        <end position="1151"/>
    </location>
</feature>
<dbReference type="PROSITE" id="PS00131">
    <property type="entry name" value="CARBOXYPEPT_SER_SER"/>
    <property type="match status" value="1"/>
</dbReference>
<dbReference type="InterPro" id="IPR014768">
    <property type="entry name" value="GBD/FH3_dom"/>
</dbReference>
<dbReference type="PROSITE" id="PS51232">
    <property type="entry name" value="GBD_FH3"/>
    <property type="match status" value="1"/>
</dbReference>
<feature type="domain" description="FH2" evidence="10">
    <location>
        <begin position="1287"/>
        <end position="1709"/>
    </location>
</feature>
<feature type="compositionally biased region" description="Polar residues" evidence="8">
    <location>
        <begin position="316"/>
        <end position="349"/>
    </location>
</feature>
<dbReference type="InterPro" id="IPR033124">
    <property type="entry name" value="Ser_caboxypep_his_AS"/>
</dbReference>
<keyword evidence="5" id="KW-0325">Glycoprotein</keyword>
<feature type="compositionally biased region" description="Basic and acidic residues" evidence="8">
    <location>
        <begin position="993"/>
        <end position="1015"/>
    </location>
</feature>
<dbReference type="GO" id="GO:0032153">
    <property type="term" value="C:cell division site"/>
    <property type="evidence" value="ECO:0007669"/>
    <property type="project" value="TreeGrafter"/>
</dbReference>
<dbReference type="Gene3D" id="1.25.10.10">
    <property type="entry name" value="Leucine-rich Repeat Variant"/>
    <property type="match status" value="1"/>
</dbReference>
<dbReference type="GO" id="GO:0051017">
    <property type="term" value="P:actin filament bundle assembly"/>
    <property type="evidence" value="ECO:0007669"/>
    <property type="project" value="TreeGrafter"/>
</dbReference>
<dbReference type="GO" id="GO:0051016">
    <property type="term" value="P:barbed-end actin filament capping"/>
    <property type="evidence" value="ECO:0007669"/>
    <property type="project" value="TreeGrafter"/>
</dbReference>
<feature type="compositionally biased region" description="Low complexity" evidence="8">
    <location>
        <begin position="275"/>
        <end position="284"/>
    </location>
</feature>
<keyword evidence="12" id="KW-1185">Reference proteome</keyword>
<evidence type="ECO:0000256" key="7">
    <source>
        <dbReference type="SAM" id="Coils"/>
    </source>
</evidence>
<keyword evidence="3" id="KW-0645">Protease</keyword>
<evidence type="ECO:0000256" key="3">
    <source>
        <dbReference type="ARBA" id="ARBA00022670"/>
    </source>
</evidence>
<dbReference type="Gene3D" id="1.20.58.2220">
    <property type="entry name" value="Formin, FH2 domain"/>
    <property type="match status" value="1"/>
</dbReference>
<feature type="coiled-coil region" evidence="7">
    <location>
        <begin position="842"/>
        <end position="898"/>
    </location>
</feature>
<evidence type="ECO:0000256" key="4">
    <source>
        <dbReference type="ARBA" id="ARBA00022801"/>
    </source>
</evidence>
<feature type="region of interest" description="Disordered" evidence="8">
    <location>
        <begin position="1058"/>
        <end position="1244"/>
    </location>
</feature>
<feature type="compositionally biased region" description="Low complexity" evidence="8">
    <location>
        <begin position="294"/>
        <end position="314"/>
    </location>
</feature>
<evidence type="ECO:0000256" key="1">
    <source>
        <dbReference type="ARBA" id="ARBA00009431"/>
    </source>
</evidence>
<dbReference type="RefSeq" id="XP_025364450.1">
    <property type="nucleotide sequence ID" value="XM_025504695.1"/>
</dbReference>
<accession>A0A316UYH1</accession>
<dbReference type="InterPro" id="IPR001563">
    <property type="entry name" value="Peptidase_S10"/>
</dbReference>
<dbReference type="Gene3D" id="6.10.30.50">
    <property type="match status" value="1"/>
</dbReference>
<feature type="compositionally biased region" description="Low complexity" evidence="8">
    <location>
        <begin position="379"/>
        <end position="388"/>
    </location>
</feature>
<dbReference type="GO" id="GO:0015629">
    <property type="term" value="C:actin cytoskeleton"/>
    <property type="evidence" value="ECO:0007669"/>
    <property type="project" value="UniProtKB-ARBA"/>
</dbReference>
<dbReference type="SUPFAM" id="SSF53474">
    <property type="entry name" value="alpha/beta-Hydrolases"/>
    <property type="match status" value="1"/>
</dbReference>
<dbReference type="Pfam" id="PF00450">
    <property type="entry name" value="Peptidase_S10"/>
    <property type="match status" value="1"/>
</dbReference>
<organism evidence="11 12">
    <name type="scientific">Jaminaea rosea</name>
    <dbReference type="NCBI Taxonomy" id="1569628"/>
    <lineage>
        <taxon>Eukaryota</taxon>
        <taxon>Fungi</taxon>
        <taxon>Dikarya</taxon>
        <taxon>Basidiomycota</taxon>
        <taxon>Ustilaginomycotina</taxon>
        <taxon>Exobasidiomycetes</taxon>
        <taxon>Microstromatales</taxon>
        <taxon>Microstromatales incertae sedis</taxon>
        <taxon>Jaminaea</taxon>
    </lineage>
</organism>
<dbReference type="Gene3D" id="1.10.287.410">
    <property type="match status" value="1"/>
</dbReference>
<proteinExistence type="inferred from homology"/>
<feature type="compositionally biased region" description="Basic and acidic residues" evidence="8">
    <location>
        <begin position="1753"/>
        <end position="1762"/>
    </location>
</feature>
<dbReference type="GO" id="GO:0031267">
    <property type="term" value="F:small GTPase binding"/>
    <property type="evidence" value="ECO:0007669"/>
    <property type="project" value="InterPro"/>
</dbReference>
<evidence type="ECO:0000259" key="9">
    <source>
        <dbReference type="PROSITE" id="PS51232"/>
    </source>
</evidence>
<evidence type="ECO:0000256" key="2">
    <source>
        <dbReference type="ARBA" id="ARBA00022645"/>
    </source>
</evidence>
<evidence type="ECO:0000313" key="12">
    <source>
        <dbReference type="Proteomes" id="UP000245884"/>
    </source>
</evidence>
<feature type="compositionally biased region" description="Low complexity" evidence="8">
    <location>
        <begin position="1984"/>
        <end position="1995"/>
    </location>
</feature>
<dbReference type="PROSITE" id="PS00560">
    <property type="entry name" value="CARBOXYPEPT_SER_HIS"/>
    <property type="match status" value="1"/>
</dbReference>
<evidence type="ECO:0000256" key="5">
    <source>
        <dbReference type="ARBA" id="ARBA00023180"/>
    </source>
</evidence>
<feature type="domain" description="GBD/FH3" evidence="9">
    <location>
        <begin position="399"/>
        <end position="816"/>
    </location>
</feature>
<evidence type="ECO:0000259" key="10">
    <source>
        <dbReference type="PROSITE" id="PS51444"/>
    </source>
</evidence>
<dbReference type="SUPFAM" id="SSF101447">
    <property type="entry name" value="Formin homology 2 domain (FH2 domain)"/>
    <property type="match status" value="1"/>
</dbReference>
<dbReference type="GO" id="GO:0006508">
    <property type="term" value="P:proteolysis"/>
    <property type="evidence" value="ECO:0007669"/>
    <property type="project" value="UniProtKB-KW"/>
</dbReference>
<dbReference type="InterPro" id="IPR010473">
    <property type="entry name" value="GTPase-bd"/>
</dbReference>
<gene>
    <name evidence="11" type="ORF">BDZ90DRAFT_226055</name>
</gene>
<feature type="compositionally biased region" description="Low complexity" evidence="8">
    <location>
        <begin position="211"/>
        <end position="236"/>
    </location>
</feature>
<comment type="similarity">
    <text evidence="1">Belongs to the peptidase S10 family.</text>
</comment>
<dbReference type="InterPro" id="IPR042201">
    <property type="entry name" value="FH2_Formin_sf"/>
</dbReference>
<feature type="region of interest" description="Disordered" evidence="8">
    <location>
        <begin position="35"/>
        <end position="85"/>
    </location>
</feature>
<dbReference type="SMART" id="SM01139">
    <property type="entry name" value="Drf_FH3"/>
    <property type="match status" value="1"/>
</dbReference>
<dbReference type="InterPro" id="IPR011989">
    <property type="entry name" value="ARM-like"/>
</dbReference>
<dbReference type="GO" id="GO:1903475">
    <property type="term" value="P:mitotic actomyosin contractile ring assembly"/>
    <property type="evidence" value="ECO:0007669"/>
    <property type="project" value="TreeGrafter"/>
</dbReference>
<dbReference type="GO" id="GO:0005938">
    <property type="term" value="C:cell cortex"/>
    <property type="evidence" value="ECO:0007669"/>
    <property type="project" value="UniProtKB-ARBA"/>
</dbReference>
<dbReference type="GO" id="GO:0003779">
    <property type="term" value="F:actin binding"/>
    <property type="evidence" value="ECO:0007669"/>
    <property type="project" value="InterPro"/>
</dbReference>
<feature type="compositionally biased region" description="Pro residues" evidence="8">
    <location>
        <begin position="1094"/>
        <end position="1106"/>
    </location>
</feature>
<dbReference type="Proteomes" id="UP000245884">
    <property type="component" value="Unassembled WGS sequence"/>
</dbReference>
<dbReference type="PROSITE" id="PS51444">
    <property type="entry name" value="FH2"/>
    <property type="match status" value="1"/>
</dbReference>
<reference evidence="11 12" key="1">
    <citation type="journal article" date="2018" name="Mol. Biol. Evol.">
        <title>Broad Genomic Sampling Reveals a Smut Pathogenic Ancestry of the Fungal Clade Ustilaginomycotina.</title>
        <authorList>
            <person name="Kijpornyongpan T."/>
            <person name="Mondo S.J."/>
            <person name="Barry K."/>
            <person name="Sandor L."/>
            <person name="Lee J."/>
            <person name="Lipzen A."/>
            <person name="Pangilinan J."/>
            <person name="LaButti K."/>
            <person name="Hainaut M."/>
            <person name="Henrissat B."/>
            <person name="Grigoriev I.V."/>
            <person name="Spatafora J.W."/>
            <person name="Aime M.C."/>
        </authorList>
    </citation>
    <scope>NUCLEOTIDE SEQUENCE [LARGE SCALE GENOMIC DNA]</scope>
    <source>
        <strain evidence="11 12">MCA 5214</strain>
    </source>
</reference>
<dbReference type="PRINTS" id="PR00724">
    <property type="entry name" value="CRBOXYPTASEC"/>
</dbReference>
<name>A0A316UYH1_9BASI</name>
<comment type="similarity">
    <text evidence="6">Belongs to the formin homology family. BNI1 subfamily.</text>
</comment>
<dbReference type="SUPFAM" id="SSF48371">
    <property type="entry name" value="ARM repeat"/>
    <property type="match status" value="1"/>
</dbReference>
<dbReference type="InterPro" id="IPR010472">
    <property type="entry name" value="FH3_dom"/>
</dbReference>
<dbReference type="Pfam" id="PF06371">
    <property type="entry name" value="Drf_GBD"/>
    <property type="match status" value="1"/>
</dbReference>